<evidence type="ECO:0000256" key="4">
    <source>
        <dbReference type="ARBA" id="ARBA00023065"/>
    </source>
</evidence>
<feature type="domain" description="Calx-beta" evidence="5">
    <location>
        <begin position="803"/>
        <end position="905"/>
    </location>
</feature>
<dbReference type="InterPro" id="IPR051171">
    <property type="entry name" value="CaCA"/>
</dbReference>
<proteinExistence type="predicted"/>
<organism evidence="6 7">
    <name type="scientific">Actinoplanes sandaracinus</name>
    <dbReference type="NCBI Taxonomy" id="3045177"/>
    <lineage>
        <taxon>Bacteria</taxon>
        <taxon>Bacillati</taxon>
        <taxon>Actinomycetota</taxon>
        <taxon>Actinomycetes</taxon>
        <taxon>Micromonosporales</taxon>
        <taxon>Micromonosporaceae</taxon>
        <taxon>Actinoplanes</taxon>
    </lineage>
</organism>
<reference evidence="6 7" key="1">
    <citation type="submission" date="2023-05" db="EMBL/GenBank/DDBJ databases">
        <title>Actinoplanes sp. NEAU-A12 genome sequencing.</title>
        <authorList>
            <person name="Wang Z.-S."/>
        </authorList>
    </citation>
    <scope>NUCLEOTIDE SEQUENCE [LARGE SCALE GENOMIC DNA]</scope>
    <source>
        <strain evidence="6 7">NEAU-A12</strain>
    </source>
</reference>
<dbReference type="SUPFAM" id="SSF141072">
    <property type="entry name" value="CalX-like"/>
    <property type="match status" value="5"/>
</dbReference>
<keyword evidence="7" id="KW-1185">Reference proteome</keyword>
<dbReference type="Proteomes" id="UP001241758">
    <property type="component" value="Unassembled WGS sequence"/>
</dbReference>
<comment type="caution">
    <text evidence="6">The sequence shown here is derived from an EMBL/GenBank/DDBJ whole genome shotgun (WGS) entry which is preliminary data.</text>
</comment>
<keyword evidence="1" id="KW-0732">Signal</keyword>
<feature type="domain" description="Calx-beta" evidence="5">
    <location>
        <begin position="422"/>
        <end position="522"/>
    </location>
</feature>
<dbReference type="SMART" id="SM00237">
    <property type="entry name" value="Calx_beta"/>
    <property type="match status" value="3"/>
</dbReference>
<feature type="domain" description="Calx-beta" evidence="5">
    <location>
        <begin position="289"/>
        <end position="397"/>
    </location>
</feature>
<evidence type="ECO:0000256" key="2">
    <source>
        <dbReference type="ARBA" id="ARBA00022737"/>
    </source>
</evidence>
<evidence type="ECO:0000259" key="5">
    <source>
        <dbReference type="SMART" id="SM00237"/>
    </source>
</evidence>
<dbReference type="Gene3D" id="2.60.40.2030">
    <property type="match status" value="5"/>
</dbReference>
<dbReference type="EMBL" id="JASCTH010000014">
    <property type="protein sequence ID" value="MDI6101311.1"/>
    <property type="molecule type" value="Genomic_DNA"/>
</dbReference>
<sequence length="1111" mass="113526">MRHRPIQTAPRERVPFTLWGHKRIRQTLATVAAAAAGLIPVMFVGSPAYAAAADSLTITPTSNWEGGSLTFKLTYTGATTATFTYSYPGGTATGAAALDSLGTDTKDYNNSAATTTTGALASCSVAAPCTATLTVATADDAGTTDETVVLRATAADGSSKEATATIWAKPASARTVSISAPPTVAESAGSVTVVASLSGVVSGDVSLPVSAVTSTTHGTGTDAVSTGGPTRDFTALAYDATIAIPAGQTSGSVTIPINDDNVDEADTQYLTVATQAYAITNVVTGTATTDIGITDNDAAPTVSIENAPATTDAATQTAAFPIKLTGLSEKELRVKITTASGVDAATTRGAVGGGTDFADRAAHEITIPPFTQTAYGTVSIVDDAVVEGTETFTVSLGTSAAPYTVALGASTTATGTITDDPTTIPTVDVNTNTPAITEQELDSGTPADSVPFSVSFGTLQTPVKLDYTFVDGTATNGVDYKGTNGTITIPTSATSPYNGTIPFTKVGDTTFEGDETFNIKLSSSNNSITAATLASQEPVITLTESGETDAASKPTWTVGDISVKEGDSGTTLARVPIRLNGKTGGPVTFTGSFGGSPSATEGGVNSGSTVGDDDFDFPTSYSVIVPAGETTGYLEFPVKGDTVFERDESLTVTVSSVSTLTNNTTPTSDISHESRVAITNDDAAPTFAFNPSSGSEGTSLRISGKVTGVSQYPYDLTFATAAAAGDNAATPIADFDVPTSIATLSVARGETGTTFVDTTPPLTGITDIYLAPDDIDEPTETFNVTATETTASPVGIPVSTGAYRINDDPGDLPPSASIRDESIGENEGSVDVHVDFTPNGDATKSTQTILIPWETGDGSAKKGEDYEYGKGVLTVTPGTTQAKINVEILDDKLKESEENFYVKLGTPTTQGATVTTSVGEVTIKSDDVANPVTPTLTVTGPAKGVGPARFMGTAAPNTTVDLWGSPLPNTDPAEMEQLSTVNANDDGYFEFAPRSIAAGWAFVVRSQEINSAVKTVKVTQLPSFSASSPKKGKLGVSVAGNPRTAGQAVTVQRYTGGKWVTVGKGVTTATGWKGTFSFKSKTKLTLRAKVTGNASLGINTGYSGTKKVTVK</sequence>
<evidence type="ECO:0000313" key="7">
    <source>
        <dbReference type="Proteomes" id="UP001241758"/>
    </source>
</evidence>
<dbReference type="InterPro" id="IPR003644">
    <property type="entry name" value="Calx_beta"/>
</dbReference>
<dbReference type="PANTHER" id="PTHR11878">
    <property type="entry name" value="SODIUM/CALCIUM EXCHANGER"/>
    <property type="match status" value="1"/>
</dbReference>
<dbReference type="RefSeq" id="WP_282762181.1">
    <property type="nucleotide sequence ID" value="NZ_JASCTH010000014.1"/>
</dbReference>
<keyword evidence="3" id="KW-0106">Calcium</keyword>
<evidence type="ECO:0000313" key="6">
    <source>
        <dbReference type="EMBL" id="MDI6101311.1"/>
    </source>
</evidence>
<protein>
    <submittedName>
        <fullName evidence="6">Calx-beta domain-containing protein</fullName>
    </submittedName>
</protein>
<evidence type="ECO:0000256" key="1">
    <source>
        <dbReference type="ARBA" id="ARBA00022729"/>
    </source>
</evidence>
<dbReference type="PANTHER" id="PTHR11878:SF65">
    <property type="entry name" value="NA_CA-EXCHANGE PROTEIN, ISOFORM G"/>
    <property type="match status" value="1"/>
</dbReference>
<accession>A0ABT6WNM6</accession>
<dbReference type="InterPro" id="IPR038081">
    <property type="entry name" value="CalX-like_sf"/>
</dbReference>
<keyword evidence="4" id="KW-0813">Transport</keyword>
<keyword evidence="4" id="KW-0406">Ion transport</keyword>
<keyword evidence="2" id="KW-0677">Repeat</keyword>
<gene>
    <name evidence="6" type="ORF">QLQ12_22095</name>
</gene>
<dbReference type="Pfam" id="PF03160">
    <property type="entry name" value="Calx-beta"/>
    <property type="match status" value="4"/>
</dbReference>
<evidence type="ECO:0000256" key="3">
    <source>
        <dbReference type="ARBA" id="ARBA00022837"/>
    </source>
</evidence>
<name>A0ABT6WNM6_9ACTN</name>